<reference evidence="2" key="1">
    <citation type="journal article" date="2022" name="Int. J. Mol. Sci.">
        <title>Draft Genome of Tanacetum Coccineum: Genomic Comparison of Closely Related Tanacetum-Family Plants.</title>
        <authorList>
            <person name="Yamashiro T."/>
            <person name="Shiraishi A."/>
            <person name="Nakayama K."/>
            <person name="Satake H."/>
        </authorList>
    </citation>
    <scope>NUCLEOTIDE SEQUENCE</scope>
</reference>
<comment type="caution">
    <text evidence="2">The sequence shown here is derived from an EMBL/GenBank/DDBJ whole genome shotgun (WGS) entry which is preliminary data.</text>
</comment>
<dbReference type="Proteomes" id="UP001151760">
    <property type="component" value="Unassembled WGS sequence"/>
</dbReference>
<gene>
    <name evidence="2" type="ORF">Tco_0895479</name>
</gene>
<keyword evidence="3" id="KW-1185">Reference proteome</keyword>
<reference evidence="2" key="2">
    <citation type="submission" date="2022-01" db="EMBL/GenBank/DDBJ databases">
        <authorList>
            <person name="Yamashiro T."/>
            <person name="Shiraishi A."/>
            <person name="Satake H."/>
            <person name="Nakayama K."/>
        </authorList>
    </citation>
    <scope>NUCLEOTIDE SEQUENCE</scope>
</reference>
<evidence type="ECO:0000313" key="3">
    <source>
        <dbReference type="Proteomes" id="UP001151760"/>
    </source>
</evidence>
<protein>
    <submittedName>
        <fullName evidence="2">Uncharacterized protein</fullName>
    </submittedName>
</protein>
<proteinExistence type="predicted"/>
<dbReference type="EMBL" id="BQNB010014221">
    <property type="protein sequence ID" value="GJT25542.1"/>
    <property type="molecule type" value="Genomic_DNA"/>
</dbReference>
<accession>A0ABQ5CGY7</accession>
<feature type="region of interest" description="Disordered" evidence="1">
    <location>
        <begin position="174"/>
        <end position="207"/>
    </location>
</feature>
<name>A0ABQ5CGY7_9ASTR</name>
<evidence type="ECO:0000256" key="1">
    <source>
        <dbReference type="SAM" id="MobiDB-lite"/>
    </source>
</evidence>
<sequence>MGRRRYSPEMVGEDVEEESGWVGKDRKSCVYFDRTIKTIINCHYTVYIFINRHWTTKRHYKTKVVTKGLSEEVVLGNEVTKVVIVGGEVAGVRWSEVFSGDNEIVRVDDVVGQSSIDKDINESTMMRYMLMRMEKHTGLRKYQIRGYLYVDVEGKHTTLGKHSEAKEVLQAKFEKSSKPPDFDKHNVFHKRDHDNHPDVDVPPEGEKVCKGKRHLEGQSLQRIQTKEPTSQ</sequence>
<organism evidence="2 3">
    <name type="scientific">Tanacetum coccineum</name>
    <dbReference type="NCBI Taxonomy" id="301880"/>
    <lineage>
        <taxon>Eukaryota</taxon>
        <taxon>Viridiplantae</taxon>
        <taxon>Streptophyta</taxon>
        <taxon>Embryophyta</taxon>
        <taxon>Tracheophyta</taxon>
        <taxon>Spermatophyta</taxon>
        <taxon>Magnoliopsida</taxon>
        <taxon>eudicotyledons</taxon>
        <taxon>Gunneridae</taxon>
        <taxon>Pentapetalae</taxon>
        <taxon>asterids</taxon>
        <taxon>campanulids</taxon>
        <taxon>Asterales</taxon>
        <taxon>Asteraceae</taxon>
        <taxon>Asteroideae</taxon>
        <taxon>Anthemideae</taxon>
        <taxon>Anthemidinae</taxon>
        <taxon>Tanacetum</taxon>
    </lineage>
</organism>
<evidence type="ECO:0000313" key="2">
    <source>
        <dbReference type="EMBL" id="GJT25542.1"/>
    </source>
</evidence>